<dbReference type="Pfam" id="PF12796">
    <property type="entry name" value="Ank_2"/>
    <property type="match status" value="1"/>
</dbReference>
<dbReference type="Gene3D" id="1.25.40.20">
    <property type="entry name" value="Ankyrin repeat-containing domain"/>
    <property type="match status" value="2"/>
</dbReference>
<dbReference type="SUPFAM" id="SSF48403">
    <property type="entry name" value="Ankyrin repeat"/>
    <property type="match status" value="1"/>
</dbReference>
<feature type="repeat" description="ANK" evidence="3">
    <location>
        <begin position="122"/>
        <end position="154"/>
    </location>
</feature>
<dbReference type="SMART" id="SM00248">
    <property type="entry name" value="ANK"/>
    <property type="match status" value="4"/>
</dbReference>
<sequence>MACVCLLDGTDVMTTAEYSQWRDELCRQEDVDSLFDTLRRHLAKRLLLPNFRQLAVAGDNGMMGSGSLWGNSCLTAIKRQYVEADGVATCIDLLQAAERGDAQHVIELLEKPYDPNAADRNRHFTPLLYASANGHQAVVQCLLDAGADKEKADNDGITPLHLAARHGHQAVVECLLAAGADQEKADDDCTTWLLEAGADKDEANNAGATALRFAAEQGHQAVVQCLVDAGATRAGAPT</sequence>
<evidence type="ECO:0000256" key="2">
    <source>
        <dbReference type="ARBA" id="ARBA00023043"/>
    </source>
</evidence>
<proteinExistence type="predicted"/>
<organism evidence="4 5">
    <name type="scientific">Effrenium voratum</name>
    <dbReference type="NCBI Taxonomy" id="2562239"/>
    <lineage>
        <taxon>Eukaryota</taxon>
        <taxon>Sar</taxon>
        <taxon>Alveolata</taxon>
        <taxon>Dinophyceae</taxon>
        <taxon>Suessiales</taxon>
        <taxon>Symbiodiniaceae</taxon>
        <taxon>Effrenium</taxon>
    </lineage>
</organism>
<reference evidence="4" key="1">
    <citation type="submission" date="2023-08" db="EMBL/GenBank/DDBJ databases">
        <authorList>
            <person name="Chen Y."/>
            <person name="Shah S."/>
            <person name="Dougan E. K."/>
            <person name="Thang M."/>
            <person name="Chan C."/>
        </authorList>
    </citation>
    <scope>NUCLEOTIDE SEQUENCE</scope>
</reference>
<comment type="caution">
    <text evidence="4">The sequence shown here is derived from an EMBL/GenBank/DDBJ whole genome shotgun (WGS) entry which is preliminary data.</text>
</comment>
<dbReference type="EMBL" id="CAUJNA010000248">
    <property type="protein sequence ID" value="CAJ1374407.1"/>
    <property type="molecule type" value="Genomic_DNA"/>
</dbReference>
<dbReference type="Pfam" id="PF00023">
    <property type="entry name" value="Ank"/>
    <property type="match status" value="1"/>
</dbReference>
<keyword evidence="2 3" id="KW-0040">ANK repeat</keyword>
<dbReference type="PANTHER" id="PTHR24171">
    <property type="entry name" value="ANKYRIN REPEAT DOMAIN-CONTAINING PROTEIN 39-RELATED"/>
    <property type="match status" value="1"/>
</dbReference>
<accession>A0AA36HTI8</accession>
<dbReference type="InterPro" id="IPR002110">
    <property type="entry name" value="Ankyrin_rpt"/>
</dbReference>
<dbReference type="Proteomes" id="UP001178507">
    <property type="component" value="Unassembled WGS sequence"/>
</dbReference>
<dbReference type="InterPro" id="IPR036770">
    <property type="entry name" value="Ankyrin_rpt-contain_sf"/>
</dbReference>
<dbReference type="AlphaFoldDB" id="A0AA36HTI8"/>
<evidence type="ECO:0000256" key="1">
    <source>
        <dbReference type="ARBA" id="ARBA00022737"/>
    </source>
</evidence>
<name>A0AA36HTI8_9DINO</name>
<keyword evidence="5" id="KW-1185">Reference proteome</keyword>
<evidence type="ECO:0000313" key="5">
    <source>
        <dbReference type="Proteomes" id="UP001178507"/>
    </source>
</evidence>
<dbReference type="PROSITE" id="PS50297">
    <property type="entry name" value="ANK_REP_REGION"/>
    <property type="match status" value="3"/>
</dbReference>
<dbReference type="PANTHER" id="PTHR24171:SF9">
    <property type="entry name" value="ANKYRIN REPEAT DOMAIN-CONTAINING PROTEIN 39"/>
    <property type="match status" value="1"/>
</dbReference>
<feature type="repeat" description="ANK" evidence="3">
    <location>
        <begin position="155"/>
        <end position="187"/>
    </location>
</feature>
<dbReference type="PROSITE" id="PS50088">
    <property type="entry name" value="ANK_REPEAT"/>
    <property type="match status" value="3"/>
</dbReference>
<feature type="repeat" description="ANK" evidence="3">
    <location>
        <begin position="206"/>
        <end position="231"/>
    </location>
</feature>
<evidence type="ECO:0000313" key="4">
    <source>
        <dbReference type="EMBL" id="CAJ1374407.1"/>
    </source>
</evidence>
<protein>
    <submittedName>
        <fullName evidence="4">Uncharacterized protein</fullName>
    </submittedName>
</protein>
<dbReference type="PRINTS" id="PR01415">
    <property type="entry name" value="ANKYRIN"/>
</dbReference>
<keyword evidence="1" id="KW-0677">Repeat</keyword>
<gene>
    <name evidence="4" type="ORF">EVOR1521_LOCUS3968</name>
</gene>
<evidence type="ECO:0000256" key="3">
    <source>
        <dbReference type="PROSITE-ProRule" id="PRU00023"/>
    </source>
</evidence>